<dbReference type="Proteomes" id="UP000054564">
    <property type="component" value="Unassembled WGS sequence"/>
</dbReference>
<comment type="caution">
    <text evidence="1">The sequence shown here is derived from an EMBL/GenBank/DDBJ whole genome shotgun (WGS) entry which is preliminary data.</text>
</comment>
<protein>
    <submittedName>
        <fullName evidence="1">Uncharacterized protein</fullName>
    </submittedName>
</protein>
<reference evidence="2" key="1">
    <citation type="submission" date="2014-03" db="EMBL/GenBank/DDBJ databases">
        <title>The Genome Sequence of Puccinia striiformis f. sp. tritici PST-78.</title>
        <authorList>
            <consortium name="The Broad Institute Genome Sequencing Platform"/>
            <person name="Cuomo C."/>
            <person name="Hulbert S."/>
            <person name="Chen X."/>
            <person name="Walker B."/>
            <person name="Young S.K."/>
            <person name="Zeng Q."/>
            <person name="Gargeya S."/>
            <person name="Fitzgerald M."/>
            <person name="Haas B."/>
            <person name="Abouelleil A."/>
            <person name="Alvarado L."/>
            <person name="Arachchi H.M."/>
            <person name="Berlin A.M."/>
            <person name="Chapman S.B."/>
            <person name="Goldberg J."/>
            <person name="Griggs A."/>
            <person name="Gujja S."/>
            <person name="Hansen M."/>
            <person name="Howarth C."/>
            <person name="Imamovic A."/>
            <person name="Larimer J."/>
            <person name="McCowan C."/>
            <person name="Montmayeur A."/>
            <person name="Murphy C."/>
            <person name="Neiman D."/>
            <person name="Pearson M."/>
            <person name="Priest M."/>
            <person name="Roberts A."/>
            <person name="Saif S."/>
            <person name="Shea T."/>
            <person name="Sisk P."/>
            <person name="Sykes S."/>
            <person name="Wortman J."/>
            <person name="Nusbaum C."/>
            <person name="Birren B."/>
        </authorList>
    </citation>
    <scope>NUCLEOTIDE SEQUENCE [LARGE SCALE GENOMIC DNA]</scope>
    <source>
        <strain evidence="2">race PST-78</strain>
    </source>
</reference>
<accession>A0A0L0UQZ0</accession>
<dbReference type="AlphaFoldDB" id="A0A0L0UQZ0"/>
<evidence type="ECO:0000313" key="2">
    <source>
        <dbReference type="Proteomes" id="UP000054564"/>
    </source>
</evidence>
<proteinExistence type="predicted"/>
<name>A0A0L0UQZ0_9BASI</name>
<organism evidence="1 2">
    <name type="scientific">Puccinia striiformis f. sp. tritici PST-78</name>
    <dbReference type="NCBI Taxonomy" id="1165861"/>
    <lineage>
        <taxon>Eukaryota</taxon>
        <taxon>Fungi</taxon>
        <taxon>Dikarya</taxon>
        <taxon>Basidiomycota</taxon>
        <taxon>Pucciniomycotina</taxon>
        <taxon>Pucciniomycetes</taxon>
        <taxon>Pucciniales</taxon>
        <taxon>Pucciniaceae</taxon>
        <taxon>Puccinia</taxon>
    </lineage>
</organism>
<keyword evidence="2" id="KW-1185">Reference proteome</keyword>
<evidence type="ECO:0000313" key="1">
    <source>
        <dbReference type="EMBL" id="KNE89189.1"/>
    </source>
</evidence>
<sequence length="77" mass="9066">MDISIERRKPHDCSLVLFLEKVKKVLGEPWLVPENFQKEKTEAINLPYGRTPSMLQKPKFECKGLGTFTGHVDRWWH</sequence>
<dbReference type="EMBL" id="AJIL01000456">
    <property type="protein sequence ID" value="KNE89189.1"/>
    <property type="molecule type" value="Genomic_DNA"/>
</dbReference>
<gene>
    <name evidence="1" type="ORF">PSTG_17351</name>
</gene>